<name>A0A7R9ZYW0_9DINO</name>
<evidence type="ECO:0000256" key="1">
    <source>
        <dbReference type="ARBA" id="ARBA00022723"/>
    </source>
</evidence>
<protein>
    <recommendedName>
        <fullName evidence="6">RING-type domain-containing protein</fullName>
    </recommendedName>
</protein>
<evidence type="ECO:0000256" key="4">
    <source>
        <dbReference type="PROSITE-ProRule" id="PRU00175"/>
    </source>
</evidence>
<dbReference type="PROSITE" id="PS50089">
    <property type="entry name" value="ZF_RING_2"/>
    <property type="match status" value="1"/>
</dbReference>
<evidence type="ECO:0000256" key="2">
    <source>
        <dbReference type="ARBA" id="ARBA00022771"/>
    </source>
</evidence>
<sequence>MTPRPSSSRLPSVQVPPEPVVQAETRSCDPDCEGCYCKCAPAFTMPRPSVGDDTVSTGSPGADAEPPVAKPSWHLAHLPAWAVRQAGGDYVAGSGHRCGDAGGTQLAAVPEVSDELTGVGGIAAEKYYLHVCLGDRIPLETGAARVNISRLETGPEWRDFLQLGVEGELCDGLSLDAVLQCPCCLGTLRRPVALPCGHSLCRGCLMRLPVSSLAVGGARRCPLCRADIPREVHLHVNEHLDAVSEALHVFGTMNKRMKSCRATSREQPARSGASVAAMWSC</sequence>
<feature type="region of interest" description="Disordered" evidence="5">
    <location>
        <begin position="1"/>
        <end position="24"/>
    </location>
</feature>
<dbReference type="SUPFAM" id="SSF57850">
    <property type="entry name" value="RING/U-box"/>
    <property type="match status" value="1"/>
</dbReference>
<evidence type="ECO:0000313" key="7">
    <source>
        <dbReference type="EMBL" id="CAD8347583.1"/>
    </source>
</evidence>
<keyword evidence="2 4" id="KW-0863">Zinc-finger</keyword>
<dbReference type="InterPro" id="IPR017907">
    <property type="entry name" value="Znf_RING_CS"/>
</dbReference>
<dbReference type="PANTHER" id="PTHR25465">
    <property type="entry name" value="B-BOX DOMAIN CONTAINING"/>
    <property type="match status" value="1"/>
</dbReference>
<organism evidence="7">
    <name type="scientific">Pyrodinium bahamense</name>
    <dbReference type="NCBI Taxonomy" id="73915"/>
    <lineage>
        <taxon>Eukaryota</taxon>
        <taxon>Sar</taxon>
        <taxon>Alveolata</taxon>
        <taxon>Dinophyceae</taxon>
        <taxon>Gonyaulacales</taxon>
        <taxon>Pyrocystaceae</taxon>
        <taxon>Pyrodinium</taxon>
    </lineage>
</organism>
<dbReference type="Pfam" id="PF13920">
    <property type="entry name" value="zf-C3HC4_3"/>
    <property type="match status" value="1"/>
</dbReference>
<dbReference type="Gene3D" id="3.30.40.10">
    <property type="entry name" value="Zinc/RING finger domain, C3HC4 (zinc finger)"/>
    <property type="match status" value="1"/>
</dbReference>
<feature type="compositionally biased region" description="Polar residues" evidence="5">
    <location>
        <begin position="1"/>
        <end position="10"/>
    </location>
</feature>
<feature type="region of interest" description="Disordered" evidence="5">
    <location>
        <begin position="48"/>
        <end position="68"/>
    </location>
</feature>
<gene>
    <name evidence="7" type="ORF">PBAH0796_LOCUS3322</name>
</gene>
<dbReference type="InterPro" id="IPR051051">
    <property type="entry name" value="E3_ubiq-ligase_TRIM/RNF"/>
</dbReference>
<dbReference type="PROSITE" id="PS00518">
    <property type="entry name" value="ZF_RING_1"/>
    <property type="match status" value="1"/>
</dbReference>
<evidence type="ECO:0000256" key="3">
    <source>
        <dbReference type="ARBA" id="ARBA00022833"/>
    </source>
</evidence>
<reference evidence="7" key="1">
    <citation type="submission" date="2021-01" db="EMBL/GenBank/DDBJ databases">
        <authorList>
            <person name="Corre E."/>
            <person name="Pelletier E."/>
            <person name="Niang G."/>
            <person name="Scheremetjew M."/>
            <person name="Finn R."/>
            <person name="Kale V."/>
            <person name="Holt S."/>
            <person name="Cochrane G."/>
            <person name="Meng A."/>
            <person name="Brown T."/>
            <person name="Cohen L."/>
        </authorList>
    </citation>
    <scope>NUCLEOTIDE SEQUENCE</scope>
    <source>
        <strain evidence="7">Pbaha01</strain>
    </source>
</reference>
<dbReference type="InterPro" id="IPR013083">
    <property type="entry name" value="Znf_RING/FYVE/PHD"/>
</dbReference>
<dbReference type="InterPro" id="IPR001841">
    <property type="entry name" value="Znf_RING"/>
</dbReference>
<evidence type="ECO:0000256" key="5">
    <source>
        <dbReference type="SAM" id="MobiDB-lite"/>
    </source>
</evidence>
<keyword evidence="1" id="KW-0479">Metal-binding</keyword>
<keyword evidence="3" id="KW-0862">Zinc</keyword>
<feature type="domain" description="RING-type" evidence="6">
    <location>
        <begin position="181"/>
        <end position="225"/>
    </location>
</feature>
<proteinExistence type="predicted"/>
<dbReference type="AlphaFoldDB" id="A0A7R9ZYW0"/>
<accession>A0A7R9ZYW0</accession>
<dbReference type="PANTHER" id="PTHR25465:SF41">
    <property type="entry name" value="E3 UBIQUITIN-PROTEIN LIGASE RNF135"/>
    <property type="match status" value="1"/>
</dbReference>
<dbReference type="GO" id="GO:0008270">
    <property type="term" value="F:zinc ion binding"/>
    <property type="evidence" value="ECO:0007669"/>
    <property type="project" value="UniProtKB-KW"/>
</dbReference>
<evidence type="ECO:0000259" key="6">
    <source>
        <dbReference type="PROSITE" id="PS50089"/>
    </source>
</evidence>
<dbReference type="SMART" id="SM00184">
    <property type="entry name" value="RING"/>
    <property type="match status" value="1"/>
</dbReference>
<dbReference type="EMBL" id="HBEG01005557">
    <property type="protein sequence ID" value="CAD8347583.1"/>
    <property type="molecule type" value="Transcribed_RNA"/>
</dbReference>